<proteinExistence type="predicted"/>
<feature type="region of interest" description="Disordered" evidence="1">
    <location>
        <begin position="1"/>
        <end position="35"/>
    </location>
</feature>
<comment type="caution">
    <text evidence="2">The sequence shown here is derived from an EMBL/GenBank/DDBJ whole genome shotgun (WGS) entry which is preliminary data.</text>
</comment>
<organism evidence="2 3">
    <name type="scientific">Rhododendron griersonianum</name>
    <dbReference type="NCBI Taxonomy" id="479676"/>
    <lineage>
        <taxon>Eukaryota</taxon>
        <taxon>Viridiplantae</taxon>
        <taxon>Streptophyta</taxon>
        <taxon>Embryophyta</taxon>
        <taxon>Tracheophyta</taxon>
        <taxon>Spermatophyta</taxon>
        <taxon>Magnoliopsida</taxon>
        <taxon>eudicotyledons</taxon>
        <taxon>Gunneridae</taxon>
        <taxon>Pentapetalae</taxon>
        <taxon>asterids</taxon>
        <taxon>Ericales</taxon>
        <taxon>Ericaceae</taxon>
        <taxon>Ericoideae</taxon>
        <taxon>Rhodoreae</taxon>
        <taxon>Rhododendron</taxon>
    </lineage>
</organism>
<dbReference type="AlphaFoldDB" id="A0AAV6HUL9"/>
<protein>
    <submittedName>
        <fullName evidence="2">Uncharacterized protein</fullName>
    </submittedName>
</protein>
<sequence>MTVLPLKSLIHSKRRRSPVTSTERPPDLSREVPATGVDEAQVRRWALLILNLPGVDGINSSSDGIIMY</sequence>
<evidence type="ECO:0000313" key="2">
    <source>
        <dbReference type="EMBL" id="KAG5515831.1"/>
    </source>
</evidence>
<reference evidence="2 3" key="1">
    <citation type="submission" date="2020-08" db="EMBL/GenBank/DDBJ databases">
        <title>Plant Genome Project.</title>
        <authorList>
            <person name="Zhang R.-G."/>
        </authorList>
    </citation>
    <scope>NUCLEOTIDE SEQUENCE [LARGE SCALE GENOMIC DNA]</scope>
    <source>
        <strain evidence="2">WSP0</strain>
        <tissue evidence="2">Leaf</tissue>
    </source>
</reference>
<gene>
    <name evidence="2" type="ORF">RHGRI_036770</name>
</gene>
<dbReference type="EMBL" id="JACTNZ010000013">
    <property type="protein sequence ID" value="KAG5515831.1"/>
    <property type="molecule type" value="Genomic_DNA"/>
</dbReference>
<accession>A0AAV6HUL9</accession>
<dbReference type="Proteomes" id="UP000823749">
    <property type="component" value="Chromosome 13"/>
</dbReference>
<name>A0AAV6HUL9_9ERIC</name>
<evidence type="ECO:0000256" key="1">
    <source>
        <dbReference type="SAM" id="MobiDB-lite"/>
    </source>
</evidence>
<keyword evidence="3" id="KW-1185">Reference proteome</keyword>
<evidence type="ECO:0000313" key="3">
    <source>
        <dbReference type="Proteomes" id="UP000823749"/>
    </source>
</evidence>